<name>A0A6H9V471_9ACTN</name>
<organism evidence="1 2">
    <name type="scientific">Streptomyces luteolifulvus</name>
    <dbReference type="NCBI Taxonomy" id="2615112"/>
    <lineage>
        <taxon>Bacteria</taxon>
        <taxon>Bacillati</taxon>
        <taxon>Actinomycetota</taxon>
        <taxon>Actinomycetes</taxon>
        <taxon>Kitasatosporales</taxon>
        <taxon>Streptomycetaceae</taxon>
        <taxon>Streptomyces</taxon>
    </lineage>
</organism>
<dbReference type="EMBL" id="VZRB01000007">
    <property type="protein sequence ID" value="KAB1147166.1"/>
    <property type="molecule type" value="Genomic_DNA"/>
</dbReference>
<reference evidence="1 2" key="1">
    <citation type="submission" date="2019-09" db="EMBL/GenBank/DDBJ databases">
        <title>Screening of Novel Bioactive Compounds from Soil-Associated.</title>
        <authorList>
            <person name="Zhao S."/>
        </authorList>
    </citation>
    <scope>NUCLEOTIDE SEQUENCE [LARGE SCALE GENOMIC DNA]</scope>
    <source>
        <strain evidence="1 2">HIT-DPA4</strain>
    </source>
</reference>
<comment type="caution">
    <text evidence="1">The sequence shown here is derived from an EMBL/GenBank/DDBJ whole genome shotgun (WGS) entry which is preliminary data.</text>
</comment>
<keyword evidence="2" id="KW-1185">Reference proteome</keyword>
<dbReference type="Proteomes" id="UP000442707">
    <property type="component" value="Unassembled WGS sequence"/>
</dbReference>
<dbReference type="RefSeq" id="WP_150947701.1">
    <property type="nucleotide sequence ID" value="NZ_VZRB01000007.1"/>
</dbReference>
<dbReference type="AlphaFoldDB" id="A0A6H9V471"/>
<gene>
    <name evidence="1" type="ORF">F7R91_12665</name>
</gene>
<proteinExistence type="predicted"/>
<accession>A0A6H9V471</accession>
<evidence type="ECO:0000313" key="2">
    <source>
        <dbReference type="Proteomes" id="UP000442707"/>
    </source>
</evidence>
<sequence length="164" mass="18486">MDWGTIIGTVTGATIGVGATSLAERSRWRREQSARQTAIKRELYASYLAAVAQTWSEIRAAVIESDLPWPDRADLASRAFRNGNVYELRYQMAITAPPEIVTLSDQTMRGMRALTNRLSAGQTYGSWDELKSDNQAWFDSFNVMRRMMRLDLDPEALPVQTPNP</sequence>
<evidence type="ECO:0000313" key="1">
    <source>
        <dbReference type="EMBL" id="KAB1147166.1"/>
    </source>
</evidence>
<protein>
    <submittedName>
        <fullName evidence="1">Uncharacterized protein</fullName>
    </submittedName>
</protein>